<protein>
    <submittedName>
        <fullName evidence="1">Uncharacterized protein</fullName>
    </submittedName>
</protein>
<dbReference type="Proteomes" id="UP000824998">
    <property type="component" value="Unassembled WGS sequence"/>
</dbReference>
<organism evidence="1 2">
    <name type="scientific">Amylocarpus encephaloides</name>
    <dbReference type="NCBI Taxonomy" id="45428"/>
    <lineage>
        <taxon>Eukaryota</taxon>
        <taxon>Fungi</taxon>
        <taxon>Dikarya</taxon>
        <taxon>Ascomycota</taxon>
        <taxon>Pezizomycotina</taxon>
        <taxon>Leotiomycetes</taxon>
        <taxon>Helotiales</taxon>
        <taxon>Helotiales incertae sedis</taxon>
        <taxon>Amylocarpus</taxon>
    </lineage>
</organism>
<evidence type="ECO:0000313" key="2">
    <source>
        <dbReference type="Proteomes" id="UP000824998"/>
    </source>
</evidence>
<sequence>GKYSLVEPLNSCLLKLQLELRGHDHHFTLWKMSNMAIILVMQGHYVEAEELTESVLALRLQNLGKLHPFCYVNKLYLAWIYNETGRHEMAESMELEVLKFERAFYKVKTHHEFLLTKSH</sequence>
<keyword evidence="2" id="KW-1185">Reference proteome</keyword>
<accession>A0A9P7YQE6</accession>
<dbReference type="AlphaFoldDB" id="A0A9P7YQE6"/>
<proteinExistence type="predicted"/>
<dbReference type="InterPro" id="IPR011990">
    <property type="entry name" value="TPR-like_helical_dom_sf"/>
</dbReference>
<dbReference type="Pfam" id="PF13374">
    <property type="entry name" value="TPR_10"/>
    <property type="match status" value="1"/>
</dbReference>
<feature type="non-terminal residue" evidence="1">
    <location>
        <position position="1"/>
    </location>
</feature>
<gene>
    <name evidence="1" type="ORF">BJ875DRAFT_519596</name>
</gene>
<dbReference type="Gene3D" id="1.25.40.10">
    <property type="entry name" value="Tetratricopeptide repeat domain"/>
    <property type="match status" value="1"/>
</dbReference>
<dbReference type="OrthoDB" id="1658288at2759"/>
<name>A0A9P7YQE6_9HELO</name>
<comment type="caution">
    <text evidence="1">The sequence shown here is derived from an EMBL/GenBank/DDBJ whole genome shotgun (WGS) entry which is preliminary data.</text>
</comment>
<evidence type="ECO:0000313" key="1">
    <source>
        <dbReference type="EMBL" id="KAG9237497.1"/>
    </source>
</evidence>
<reference evidence="1" key="1">
    <citation type="journal article" date="2021" name="IMA Fungus">
        <title>Genomic characterization of three marine fungi, including Emericellopsis atlantica sp. nov. with signatures of a generalist lifestyle and marine biomass degradation.</title>
        <authorList>
            <person name="Hagestad O.C."/>
            <person name="Hou L."/>
            <person name="Andersen J.H."/>
            <person name="Hansen E.H."/>
            <person name="Altermark B."/>
            <person name="Li C."/>
            <person name="Kuhnert E."/>
            <person name="Cox R.J."/>
            <person name="Crous P.W."/>
            <person name="Spatafora J.W."/>
            <person name="Lail K."/>
            <person name="Amirebrahimi M."/>
            <person name="Lipzen A."/>
            <person name="Pangilinan J."/>
            <person name="Andreopoulos W."/>
            <person name="Hayes R.D."/>
            <person name="Ng V."/>
            <person name="Grigoriev I.V."/>
            <person name="Jackson S.A."/>
            <person name="Sutton T.D.S."/>
            <person name="Dobson A.D.W."/>
            <person name="Rama T."/>
        </authorList>
    </citation>
    <scope>NUCLEOTIDE SEQUENCE</scope>
    <source>
        <strain evidence="1">TRa018bII</strain>
    </source>
</reference>
<dbReference type="SUPFAM" id="SSF48452">
    <property type="entry name" value="TPR-like"/>
    <property type="match status" value="1"/>
</dbReference>
<dbReference type="EMBL" id="MU251385">
    <property type="protein sequence ID" value="KAG9237497.1"/>
    <property type="molecule type" value="Genomic_DNA"/>
</dbReference>